<dbReference type="PROSITE" id="PS50181">
    <property type="entry name" value="FBOX"/>
    <property type="match status" value="1"/>
</dbReference>
<reference evidence="4" key="1">
    <citation type="submission" date="2017-02" db="UniProtKB">
        <authorList>
            <consortium name="WormBaseParasite"/>
        </authorList>
    </citation>
    <scope>IDENTIFICATION</scope>
</reference>
<sequence>MNGTMASCSDLPPEMIEKILENVDPRSLRKAQAVCSQWREIINRRRHTMQRYRVKEIYISDDHEETAVTLTITHLSPSFESISTLKVDEHKQLFDCLWIFSPRKLTISATRNELRTALEVIPDWWFHDIQMVSFDFLIRSAAKTITADDTTIDALIPLSIACPDGLQSFWVDSISTDFSLAKMFELLERKDTSHLDVRCCSRKCTAPRQR</sequence>
<organism evidence="4">
    <name type="scientific">Nippostrongylus brasiliensis</name>
    <name type="common">Rat hookworm</name>
    <dbReference type="NCBI Taxonomy" id="27835"/>
    <lineage>
        <taxon>Eukaryota</taxon>
        <taxon>Metazoa</taxon>
        <taxon>Ecdysozoa</taxon>
        <taxon>Nematoda</taxon>
        <taxon>Chromadorea</taxon>
        <taxon>Rhabditida</taxon>
        <taxon>Rhabditina</taxon>
        <taxon>Rhabditomorpha</taxon>
        <taxon>Strongyloidea</taxon>
        <taxon>Heligmosomidae</taxon>
        <taxon>Nippostrongylus</taxon>
    </lineage>
</organism>
<feature type="domain" description="F-box" evidence="1">
    <location>
        <begin position="5"/>
        <end position="52"/>
    </location>
</feature>
<evidence type="ECO:0000313" key="2">
    <source>
        <dbReference type="EMBL" id="VDL81104.1"/>
    </source>
</evidence>
<dbReference type="Gene3D" id="1.20.1280.50">
    <property type="match status" value="1"/>
</dbReference>
<dbReference type="InterPro" id="IPR036047">
    <property type="entry name" value="F-box-like_dom_sf"/>
</dbReference>
<dbReference type="EMBL" id="UYSL01022771">
    <property type="protein sequence ID" value="VDL81104.1"/>
    <property type="molecule type" value="Genomic_DNA"/>
</dbReference>
<dbReference type="InterPro" id="IPR001810">
    <property type="entry name" value="F-box_dom"/>
</dbReference>
<name>A0A0N4YK94_NIPBR</name>
<dbReference type="CDD" id="cd09917">
    <property type="entry name" value="F-box_SF"/>
    <property type="match status" value="1"/>
</dbReference>
<dbReference type="WBParaSite" id="NBR_0001744601-mRNA-1">
    <property type="protein sequence ID" value="NBR_0001744601-mRNA-1"/>
    <property type="gene ID" value="NBR_0001744601"/>
</dbReference>
<dbReference type="SMART" id="SM00256">
    <property type="entry name" value="FBOX"/>
    <property type="match status" value="1"/>
</dbReference>
<evidence type="ECO:0000259" key="1">
    <source>
        <dbReference type="PROSITE" id="PS50181"/>
    </source>
</evidence>
<gene>
    <name evidence="2" type="ORF">NBR_LOCUS17447</name>
</gene>
<dbReference type="AlphaFoldDB" id="A0A0N4YK94"/>
<dbReference type="Proteomes" id="UP000271162">
    <property type="component" value="Unassembled WGS sequence"/>
</dbReference>
<protein>
    <submittedName>
        <fullName evidence="4">F-box domain-containing protein</fullName>
    </submittedName>
</protein>
<reference evidence="2 3" key="2">
    <citation type="submission" date="2018-11" db="EMBL/GenBank/DDBJ databases">
        <authorList>
            <consortium name="Pathogen Informatics"/>
        </authorList>
    </citation>
    <scope>NUCLEOTIDE SEQUENCE [LARGE SCALE GENOMIC DNA]</scope>
</reference>
<dbReference type="Pfam" id="PF12937">
    <property type="entry name" value="F-box-like"/>
    <property type="match status" value="1"/>
</dbReference>
<keyword evidence="3" id="KW-1185">Reference proteome</keyword>
<proteinExistence type="predicted"/>
<dbReference type="SUPFAM" id="SSF81383">
    <property type="entry name" value="F-box domain"/>
    <property type="match status" value="1"/>
</dbReference>
<accession>A0A0N4YK94</accession>
<evidence type="ECO:0000313" key="4">
    <source>
        <dbReference type="WBParaSite" id="NBR_0001744601-mRNA-1"/>
    </source>
</evidence>
<evidence type="ECO:0000313" key="3">
    <source>
        <dbReference type="Proteomes" id="UP000271162"/>
    </source>
</evidence>